<accession>A0A9X3NH30</accession>
<evidence type="ECO:0000313" key="1">
    <source>
        <dbReference type="EMBL" id="MDA0184815.1"/>
    </source>
</evidence>
<reference evidence="1" key="1">
    <citation type="submission" date="2022-10" db="EMBL/GenBank/DDBJ databases">
        <title>The WGS of Solirubrobacter phytolaccae KCTC 29190.</title>
        <authorList>
            <person name="Jiang Z."/>
        </authorList>
    </citation>
    <scope>NUCLEOTIDE SEQUENCE</scope>
    <source>
        <strain evidence="1">KCTC 29190</strain>
    </source>
</reference>
<dbReference type="Proteomes" id="UP001147653">
    <property type="component" value="Unassembled WGS sequence"/>
</dbReference>
<gene>
    <name evidence="1" type="ORF">OJ997_31220</name>
</gene>
<protein>
    <recommendedName>
        <fullName evidence="3">ADP-ribosylation/crystallin J1</fullName>
    </recommendedName>
</protein>
<evidence type="ECO:0008006" key="3">
    <source>
        <dbReference type="Google" id="ProtNLM"/>
    </source>
</evidence>
<sequence>MADTLILWRPVGQRELDLVAQTGWTRFPPRLTGQPIFYPVLNEAYATKIAREWNTKDPASDYVGHVLRFAVEADYAQQFPAQRVGGTGIDELWIPAERLDEFNDHIVGKVELVASYRADSA</sequence>
<keyword evidence="2" id="KW-1185">Reference proteome</keyword>
<dbReference type="EMBL" id="JAPDDP010000087">
    <property type="protein sequence ID" value="MDA0184815.1"/>
    <property type="molecule type" value="Genomic_DNA"/>
</dbReference>
<name>A0A9X3NH30_9ACTN</name>
<dbReference type="RefSeq" id="WP_270029272.1">
    <property type="nucleotide sequence ID" value="NZ_JAPDDP010000087.1"/>
</dbReference>
<organism evidence="1 2">
    <name type="scientific">Solirubrobacter phytolaccae</name>
    <dbReference type="NCBI Taxonomy" id="1404360"/>
    <lineage>
        <taxon>Bacteria</taxon>
        <taxon>Bacillati</taxon>
        <taxon>Actinomycetota</taxon>
        <taxon>Thermoleophilia</taxon>
        <taxon>Solirubrobacterales</taxon>
        <taxon>Solirubrobacteraceae</taxon>
        <taxon>Solirubrobacter</taxon>
    </lineage>
</organism>
<dbReference type="AlphaFoldDB" id="A0A9X3NH30"/>
<evidence type="ECO:0000313" key="2">
    <source>
        <dbReference type="Proteomes" id="UP001147653"/>
    </source>
</evidence>
<comment type="caution">
    <text evidence="1">The sequence shown here is derived from an EMBL/GenBank/DDBJ whole genome shotgun (WGS) entry which is preliminary data.</text>
</comment>
<proteinExistence type="predicted"/>